<reference evidence="1" key="1">
    <citation type="journal article" date="2023" name="Science">
        <title>Genome structures resolve the early diversification of teleost fishes.</title>
        <authorList>
            <person name="Parey E."/>
            <person name="Louis A."/>
            <person name="Montfort J."/>
            <person name="Bouchez O."/>
            <person name="Roques C."/>
            <person name="Iampietro C."/>
            <person name="Lluch J."/>
            <person name="Castinel A."/>
            <person name="Donnadieu C."/>
            <person name="Desvignes T."/>
            <person name="Floi Bucao C."/>
            <person name="Jouanno E."/>
            <person name="Wen M."/>
            <person name="Mejri S."/>
            <person name="Dirks R."/>
            <person name="Jansen H."/>
            <person name="Henkel C."/>
            <person name="Chen W.J."/>
            <person name="Zahm M."/>
            <person name="Cabau C."/>
            <person name="Klopp C."/>
            <person name="Thompson A.W."/>
            <person name="Robinson-Rechavi M."/>
            <person name="Braasch I."/>
            <person name="Lecointre G."/>
            <person name="Bobe J."/>
            <person name="Postlethwait J.H."/>
            <person name="Berthelot C."/>
            <person name="Roest Crollius H."/>
            <person name="Guiguen Y."/>
        </authorList>
    </citation>
    <scope>NUCLEOTIDE SEQUENCE</scope>
    <source>
        <strain evidence="1">NC1722</strain>
    </source>
</reference>
<evidence type="ECO:0000313" key="1">
    <source>
        <dbReference type="EMBL" id="KAJ8388215.1"/>
    </source>
</evidence>
<dbReference type="AlphaFoldDB" id="A0AAD7W9B7"/>
<organism evidence="1 2">
    <name type="scientific">Aldrovandia affinis</name>
    <dbReference type="NCBI Taxonomy" id="143900"/>
    <lineage>
        <taxon>Eukaryota</taxon>
        <taxon>Metazoa</taxon>
        <taxon>Chordata</taxon>
        <taxon>Craniata</taxon>
        <taxon>Vertebrata</taxon>
        <taxon>Euteleostomi</taxon>
        <taxon>Actinopterygii</taxon>
        <taxon>Neopterygii</taxon>
        <taxon>Teleostei</taxon>
        <taxon>Notacanthiformes</taxon>
        <taxon>Halosauridae</taxon>
        <taxon>Aldrovandia</taxon>
    </lineage>
</organism>
<name>A0AAD7W9B7_9TELE</name>
<keyword evidence="2" id="KW-1185">Reference proteome</keyword>
<gene>
    <name evidence="1" type="ORF">AAFF_G00135860</name>
</gene>
<comment type="caution">
    <text evidence="1">The sequence shown here is derived from an EMBL/GenBank/DDBJ whole genome shotgun (WGS) entry which is preliminary data.</text>
</comment>
<accession>A0AAD7W9B7</accession>
<sequence length="102" mass="11072">MRDKRGVLYRADPGELHHCFSATNVTAASPSTSCSDRRFPRLIMKKSIPLSLFVGRLSFKGRGIITSVRGVITCVLLPFALPHSLIAEGITVLCCLLSGVQD</sequence>
<evidence type="ECO:0000313" key="2">
    <source>
        <dbReference type="Proteomes" id="UP001221898"/>
    </source>
</evidence>
<dbReference type="Proteomes" id="UP001221898">
    <property type="component" value="Unassembled WGS sequence"/>
</dbReference>
<dbReference type="EMBL" id="JAINUG010000198">
    <property type="protein sequence ID" value="KAJ8388215.1"/>
    <property type="molecule type" value="Genomic_DNA"/>
</dbReference>
<protein>
    <submittedName>
        <fullName evidence="1">Uncharacterized protein</fullName>
    </submittedName>
</protein>
<proteinExistence type="predicted"/>